<organism evidence="1 2">
    <name type="scientific">Rubrobacter marinus</name>
    <dbReference type="NCBI Taxonomy" id="2653852"/>
    <lineage>
        <taxon>Bacteria</taxon>
        <taxon>Bacillati</taxon>
        <taxon>Actinomycetota</taxon>
        <taxon>Rubrobacteria</taxon>
        <taxon>Rubrobacterales</taxon>
        <taxon>Rubrobacteraceae</taxon>
        <taxon>Rubrobacter</taxon>
    </lineage>
</organism>
<name>A0A6G8PZN0_9ACTN</name>
<accession>A0A6G8PZN0</accession>
<dbReference type="RefSeq" id="WP_166397300.1">
    <property type="nucleotide sequence ID" value="NZ_CP045121.1"/>
</dbReference>
<dbReference type="KEGG" id="rmar:GBA65_15080"/>
<evidence type="ECO:0000313" key="1">
    <source>
        <dbReference type="EMBL" id="QIN79628.1"/>
    </source>
</evidence>
<sequence length="61" mass="6916">MSGERPVLRAVEETPDTKLPDRRRDALKALVRYVEEGSDQHELMYLAGAFEDAARRKAGRS</sequence>
<proteinExistence type="predicted"/>
<reference evidence="1 2" key="1">
    <citation type="submission" date="2019-10" db="EMBL/GenBank/DDBJ databases">
        <title>Rubrobacter sp nov SCSIO 52915 isolated from a deep-sea sediment in the South China Sea.</title>
        <authorList>
            <person name="Chen R.W."/>
        </authorList>
    </citation>
    <scope>NUCLEOTIDE SEQUENCE [LARGE SCALE GENOMIC DNA]</scope>
    <source>
        <strain evidence="1 2">SCSIO 52915</strain>
    </source>
</reference>
<dbReference type="EMBL" id="CP045121">
    <property type="protein sequence ID" value="QIN79628.1"/>
    <property type="molecule type" value="Genomic_DNA"/>
</dbReference>
<keyword evidence="2" id="KW-1185">Reference proteome</keyword>
<evidence type="ECO:0000313" key="2">
    <source>
        <dbReference type="Proteomes" id="UP000502706"/>
    </source>
</evidence>
<protein>
    <submittedName>
        <fullName evidence="1">Uncharacterized protein</fullName>
    </submittedName>
</protein>
<dbReference type="AlphaFoldDB" id="A0A6G8PZN0"/>
<gene>
    <name evidence="1" type="ORF">GBA65_15080</name>
</gene>
<dbReference type="Proteomes" id="UP000502706">
    <property type="component" value="Chromosome"/>
</dbReference>